<comment type="subcellular location">
    <subcellularLocation>
        <location evidence="1">Membrane</location>
        <topology evidence="1">Multi-pass membrane protein</topology>
    </subcellularLocation>
</comment>
<accession>A0ABQ8T554</accession>
<evidence type="ECO:0000256" key="5">
    <source>
        <dbReference type="SAM" id="Phobius"/>
    </source>
</evidence>
<dbReference type="SUPFAM" id="SSF161084">
    <property type="entry name" value="MAPEG domain-like"/>
    <property type="match status" value="1"/>
</dbReference>
<keyword evidence="2 5" id="KW-0812">Transmembrane</keyword>
<feature type="transmembrane region" description="Helical" evidence="5">
    <location>
        <begin position="12"/>
        <end position="32"/>
    </location>
</feature>
<dbReference type="EMBL" id="JAJSOF020000015">
    <property type="protein sequence ID" value="KAJ4441626.1"/>
    <property type="molecule type" value="Genomic_DNA"/>
</dbReference>
<evidence type="ECO:0000313" key="7">
    <source>
        <dbReference type="Proteomes" id="UP001148838"/>
    </source>
</evidence>
<sequence length="145" mass="16069">MSQFCCRPTSVTYVCVYYSVMSTLTSSTPVSITVPGEYGYVILVAVGSAFVLTWKAMQVGKARKKFNIPYPTMYSPDNTQFNCIQRAHQNTLENYPQFLLLLLVGGLEWPVASAGAGIVYLAGRIAYARGYYTGGELKSYDPFQK</sequence>
<evidence type="ECO:0000256" key="1">
    <source>
        <dbReference type="ARBA" id="ARBA00004141"/>
    </source>
</evidence>
<evidence type="ECO:0008006" key="8">
    <source>
        <dbReference type="Google" id="ProtNLM"/>
    </source>
</evidence>
<evidence type="ECO:0000256" key="4">
    <source>
        <dbReference type="ARBA" id="ARBA00023136"/>
    </source>
</evidence>
<dbReference type="Proteomes" id="UP001148838">
    <property type="component" value="Unassembled WGS sequence"/>
</dbReference>
<dbReference type="InterPro" id="IPR001129">
    <property type="entry name" value="Membr-assoc_MAPEG"/>
</dbReference>
<gene>
    <name evidence="6" type="ORF">ANN_11482</name>
</gene>
<dbReference type="InterPro" id="IPR023352">
    <property type="entry name" value="MAPEG-like_dom_sf"/>
</dbReference>
<comment type="caution">
    <text evidence="6">The sequence shown here is derived from an EMBL/GenBank/DDBJ whole genome shotgun (WGS) entry which is preliminary data.</text>
</comment>
<dbReference type="InterPro" id="IPR050997">
    <property type="entry name" value="MAPEG"/>
</dbReference>
<keyword evidence="7" id="KW-1185">Reference proteome</keyword>
<organism evidence="6 7">
    <name type="scientific">Periplaneta americana</name>
    <name type="common">American cockroach</name>
    <name type="synonym">Blatta americana</name>
    <dbReference type="NCBI Taxonomy" id="6978"/>
    <lineage>
        <taxon>Eukaryota</taxon>
        <taxon>Metazoa</taxon>
        <taxon>Ecdysozoa</taxon>
        <taxon>Arthropoda</taxon>
        <taxon>Hexapoda</taxon>
        <taxon>Insecta</taxon>
        <taxon>Pterygota</taxon>
        <taxon>Neoptera</taxon>
        <taxon>Polyneoptera</taxon>
        <taxon>Dictyoptera</taxon>
        <taxon>Blattodea</taxon>
        <taxon>Blattoidea</taxon>
        <taxon>Blattidae</taxon>
        <taxon>Blattinae</taxon>
        <taxon>Periplaneta</taxon>
    </lineage>
</organism>
<evidence type="ECO:0000256" key="2">
    <source>
        <dbReference type="ARBA" id="ARBA00022692"/>
    </source>
</evidence>
<dbReference type="Pfam" id="PF01124">
    <property type="entry name" value="MAPEG"/>
    <property type="match status" value="1"/>
</dbReference>
<reference evidence="6 7" key="1">
    <citation type="journal article" date="2022" name="Allergy">
        <title>Genome assembly and annotation of Periplaneta americana reveal a comprehensive cockroach allergen profile.</title>
        <authorList>
            <person name="Wang L."/>
            <person name="Xiong Q."/>
            <person name="Saelim N."/>
            <person name="Wang L."/>
            <person name="Nong W."/>
            <person name="Wan A.T."/>
            <person name="Shi M."/>
            <person name="Liu X."/>
            <person name="Cao Q."/>
            <person name="Hui J.H.L."/>
            <person name="Sookrung N."/>
            <person name="Leung T.F."/>
            <person name="Tungtrongchitr A."/>
            <person name="Tsui S.K.W."/>
        </authorList>
    </citation>
    <scope>NUCLEOTIDE SEQUENCE [LARGE SCALE GENOMIC DNA]</scope>
    <source>
        <strain evidence="6">PWHHKU_190912</strain>
    </source>
</reference>
<name>A0ABQ8T554_PERAM</name>
<keyword evidence="4 5" id="KW-0472">Membrane</keyword>
<dbReference type="Gene3D" id="1.20.120.550">
    <property type="entry name" value="Membrane associated eicosanoid/glutathione metabolism-like domain"/>
    <property type="match status" value="1"/>
</dbReference>
<evidence type="ECO:0000313" key="6">
    <source>
        <dbReference type="EMBL" id="KAJ4441626.1"/>
    </source>
</evidence>
<keyword evidence="3 5" id="KW-1133">Transmembrane helix</keyword>
<dbReference type="PANTHER" id="PTHR10250">
    <property type="entry name" value="MICROSOMAL GLUTATHIONE S-TRANSFERASE"/>
    <property type="match status" value="1"/>
</dbReference>
<proteinExistence type="predicted"/>
<feature type="transmembrane region" description="Helical" evidence="5">
    <location>
        <begin position="38"/>
        <end position="57"/>
    </location>
</feature>
<evidence type="ECO:0000256" key="3">
    <source>
        <dbReference type="ARBA" id="ARBA00022989"/>
    </source>
</evidence>
<protein>
    <recommendedName>
        <fullName evidence="8">Microsomal glutathione S-transferase 3</fullName>
    </recommendedName>
</protein>
<dbReference type="PANTHER" id="PTHR10250:SF26">
    <property type="entry name" value="GLUTATHIONE S-TRANSFERASE 3, MITOCHONDRIAL"/>
    <property type="match status" value="1"/>
</dbReference>